<dbReference type="Pfam" id="PF07729">
    <property type="entry name" value="FCD"/>
    <property type="match status" value="1"/>
</dbReference>
<evidence type="ECO:0000313" key="6">
    <source>
        <dbReference type="Proteomes" id="UP000241193"/>
    </source>
</evidence>
<sequence length="229" mass="24725">MDTTSPESPIAMLQRLSLPGLVTAELERMILDGSLLPGDKLNEMALAERLGVSRGPLREAFRALEEAGLLRQEKNRGVFVREIGAEEAAEIFDVRASLEALAARQLAATRPPAAIAHLQQLLGELADAHAQADGDRYHALNLKFHDTLVAAAGNRTLSALYRRLVKQIGLFRRLNHRDPAVLGTSLDEHGRILALIIAGDSAAAAVAIERHALDSKARMLARAHASHPA</sequence>
<keyword evidence="2" id="KW-0238">DNA-binding</keyword>
<dbReference type="InterPro" id="IPR036388">
    <property type="entry name" value="WH-like_DNA-bd_sf"/>
</dbReference>
<proteinExistence type="predicted"/>
<keyword evidence="1" id="KW-0805">Transcription regulation</keyword>
<dbReference type="PRINTS" id="PR00035">
    <property type="entry name" value="HTHGNTR"/>
</dbReference>
<dbReference type="SUPFAM" id="SSF48008">
    <property type="entry name" value="GntR ligand-binding domain-like"/>
    <property type="match status" value="1"/>
</dbReference>
<comment type="caution">
    <text evidence="5">The sequence shown here is derived from an EMBL/GenBank/DDBJ whole genome shotgun (WGS) entry which is preliminary data.</text>
</comment>
<evidence type="ECO:0000256" key="1">
    <source>
        <dbReference type="ARBA" id="ARBA00023015"/>
    </source>
</evidence>
<dbReference type="SUPFAM" id="SSF46785">
    <property type="entry name" value="Winged helix' DNA-binding domain"/>
    <property type="match status" value="1"/>
</dbReference>
<dbReference type="AlphaFoldDB" id="A0A2T4IGL9"/>
<evidence type="ECO:0000313" key="5">
    <source>
        <dbReference type="EMBL" id="PTD96913.1"/>
    </source>
</evidence>
<dbReference type="Proteomes" id="UP000241193">
    <property type="component" value="Unassembled WGS sequence"/>
</dbReference>
<reference evidence="5 6" key="2">
    <citation type="submission" date="2018-04" db="EMBL/GenBank/DDBJ databases">
        <title>Thauera lacus sp. nov., isolated from an saline lake in Inner Mongolia, China.</title>
        <authorList>
            <person name="Liang Q.-Y."/>
        </authorList>
    </citation>
    <scope>NUCLEOTIDE SEQUENCE [LARGE SCALE GENOMIC DNA]</scope>
    <source>
        <strain evidence="5 6">D20</strain>
    </source>
</reference>
<dbReference type="GO" id="GO:0003677">
    <property type="term" value="F:DNA binding"/>
    <property type="evidence" value="ECO:0007669"/>
    <property type="project" value="UniProtKB-KW"/>
</dbReference>
<evidence type="ECO:0000259" key="4">
    <source>
        <dbReference type="PROSITE" id="PS50949"/>
    </source>
</evidence>
<dbReference type="GO" id="GO:0003700">
    <property type="term" value="F:DNA-binding transcription factor activity"/>
    <property type="evidence" value="ECO:0007669"/>
    <property type="project" value="InterPro"/>
</dbReference>
<dbReference type="PROSITE" id="PS50949">
    <property type="entry name" value="HTH_GNTR"/>
    <property type="match status" value="1"/>
</dbReference>
<dbReference type="InterPro" id="IPR011711">
    <property type="entry name" value="GntR_C"/>
</dbReference>
<reference evidence="5 6" key="1">
    <citation type="submission" date="2018-03" db="EMBL/GenBank/DDBJ databases">
        <authorList>
            <person name="Keele B.F."/>
        </authorList>
    </citation>
    <scope>NUCLEOTIDE SEQUENCE [LARGE SCALE GENOMIC DNA]</scope>
    <source>
        <strain evidence="5 6">D20</strain>
    </source>
</reference>
<protein>
    <submittedName>
        <fullName evidence="5">Phosphonate utilization associated transcriptional regulator</fullName>
    </submittedName>
</protein>
<dbReference type="RefSeq" id="WP_107492722.1">
    <property type="nucleotide sequence ID" value="NZ_PZKC01000004.1"/>
</dbReference>
<dbReference type="OrthoDB" id="5296437at2"/>
<dbReference type="SMART" id="SM00895">
    <property type="entry name" value="FCD"/>
    <property type="match status" value="1"/>
</dbReference>
<dbReference type="PANTHER" id="PTHR43537:SF24">
    <property type="entry name" value="GLUCONATE OPERON TRANSCRIPTIONAL REPRESSOR"/>
    <property type="match status" value="1"/>
</dbReference>
<gene>
    <name evidence="5" type="ORF">C8261_05750</name>
</gene>
<feature type="domain" description="HTH gntR-type" evidence="4">
    <location>
        <begin position="16"/>
        <end position="83"/>
    </location>
</feature>
<dbReference type="PANTHER" id="PTHR43537">
    <property type="entry name" value="TRANSCRIPTIONAL REGULATOR, GNTR FAMILY"/>
    <property type="match status" value="1"/>
</dbReference>
<keyword evidence="3" id="KW-0804">Transcription</keyword>
<evidence type="ECO:0000256" key="3">
    <source>
        <dbReference type="ARBA" id="ARBA00023163"/>
    </source>
</evidence>
<organism evidence="5 6">
    <name type="scientific">Pseudothauera lacus</name>
    <dbReference type="NCBI Taxonomy" id="2136175"/>
    <lineage>
        <taxon>Bacteria</taxon>
        <taxon>Pseudomonadati</taxon>
        <taxon>Pseudomonadota</taxon>
        <taxon>Betaproteobacteria</taxon>
        <taxon>Rhodocyclales</taxon>
        <taxon>Zoogloeaceae</taxon>
        <taxon>Pseudothauera</taxon>
    </lineage>
</organism>
<dbReference type="InterPro" id="IPR036390">
    <property type="entry name" value="WH_DNA-bd_sf"/>
</dbReference>
<dbReference type="SMART" id="SM00345">
    <property type="entry name" value="HTH_GNTR"/>
    <property type="match status" value="1"/>
</dbReference>
<dbReference type="CDD" id="cd07377">
    <property type="entry name" value="WHTH_GntR"/>
    <property type="match status" value="1"/>
</dbReference>
<dbReference type="EMBL" id="PZKC01000004">
    <property type="protein sequence ID" value="PTD96913.1"/>
    <property type="molecule type" value="Genomic_DNA"/>
</dbReference>
<dbReference type="InterPro" id="IPR008920">
    <property type="entry name" value="TF_FadR/GntR_C"/>
</dbReference>
<keyword evidence="6" id="KW-1185">Reference proteome</keyword>
<dbReference type="InterPro" id="IPR000524">
    <property type="entry name" value="Tscrpt_reg_HTH_GntR"/>
</dbReference>
<dbReference type="Pfam" id="PF00392">
    <property type="entry name" value="GntR"/>
    <property type="match status" value="1"/>
</dbReference>
<accession>A0A2T4IGL9</accession>
<evidence type="ECO:0000256" key="2">
    <source>
        <dbReference type="ARBA" id="ARBA00023125"/>
    </source>
</evidence>
<dbReference type="Gene3D" id="1.20.120.530">
    <property type="entry name" value="GntR ligand-binding domain-like"/>
    <property type="match status" value="1"/>
</dbReference>
<name>A0A2T4IGL9_9RHOO</name>
<dbReference type="Gene3D" id="1.10.10.10">
    <property type="entry name" value="Winged helix-like DNA-binding domain superfamily/Winged helix DNA-binding domain"/>
    <property type="match status" value="1"/>
</dbReference>